<organism evidence="4">
    <name type="scientific">Aquifex aeolicus</name>
    <dbReference type="NCBI Taxonomy" id="63363"/>
    <lineage>
        <taxon>Bacteria</taxon>
        <taxon>Pseudomonadati</taxon>
        <taxon>Aquificota</taxon>
        <taxon>Aquificia</taxon>
        <taxon>Aquificales</taxon>
        <taxon>Aquificaceae</taxon>
        <taxon>Aquifex</taxon>
    </lineage>
</organism>
<dbReference type="EMBL" id="DRNB01000088">
    <property type="protein sequence ID" value="HHJ63735.1"/>
    <property type="molecule type" value="Genomic_DNA"/>
</dbReference>
<proteinExistence type="predicted"/>
<evidence type="ECO:0000313" key="4">
    <source>
        <dbReference type="EMBL" id="HHJ63735.1"/>
    </source>
</evidence>
<dbReference type="InterPro" id="IPR027417">
    <property type="entry name" value="P-loop_NTPase"/>
</dbReference>
<feature type="domain" description="OBG-type G" evidence="3">
    <location>
        <begin position="3"/>
        <end position="215"/>
    </location>
</feature>
<dbReference type="CDD" id="cd01900">
    <property type="entry name" value="YchF"/>
    <property type="match status" value="1"/>
</dbReference>
<dbReference type="InterPro" id="IPR031167">
    <property type="entry name" value="G_OBG"/>
</dbReference>
<accession>A0A7C5Q7Z3</accession>
<dbReference type="Proteomes" id="UP000885792">
    <property type="component" value="Unassembled WGS sequence"/>
</dbReference>
<dbReference type="InterPro" id="IPR006073">
    <property type="entry name" value="GTP-bd"/>
</dbReference>
<evidence type="ECO:0000256" key="1">
    <source>
        <dbReference type="ARBA" id="ARBA00022741"/>
    </source>
</evidence>
<evidence type="ECO:0000259" key="3">
    <source>
        <dbReference type="PROSITE" id="PS51710"/>
    </source>
</evidence>
<feature type="non-terminal residue" evidence="4">
    <location>
        <position position="215"/>
    </location>
</feature>
<dbReference type="PANTHER" id="PTHR23305:SF18">
    <property type="entry name" value="OBG-TYPE G DOMAIN-CONTAINING PROTEIN"/>
    <property type="match status" value="1"/>
</dbReference>
<dbReference type="Pfam" id="PF01926">
    <property type="entry name" value="MMR_HSR1"/>
    <property type="match status" value="1"/>
</dbReference>
<evidence type="ECO:0000256" key="2">
    <source>
        <dbReference type="ARBA" id="ARBA00022842"/>
    </source>
</evidence>
<reference evidence="4" key="1">
    <citation type="journal article" date="2020" name="mSystems">
        <title>Genome- and Community-Level Interaction Insights into Carbon Utilization and Element Cycling Functions of Hydrothermarchaeota in Hydrothermal Sediment.</title>
        <authorList>
            <person name="Zhou Z."/>
            <person name="Liu Y."/>
            <person name="Xu W."/>
            <person name="Pan J."/>
            <person name="Luo Z.H."/>
            <person name="Li M."/>
        </authorList>
    </citation>
    <scope>NUCLEOTIDE SEQUENCE [LARGE SCALE GENOMIC DNA]</scope>
    <source>
        <strain evidence="4">HyVt-501</strain>
    </source>
</reference>
<gene>
    <name evidence="4" type="primary">ychF</name>
    <name evidence="4" type="ORF">ENJ61_02405</name>
</gene>
<dbReference type="Gene3D" id="3.40.50.300">
    <property type="entry name" value="P-loop containing nucleotide triphosphate hydrolases"/>
    <property type="match status" value="1"/>
</dbReference>
<protein>
    <submittedName>
        <fullName evidence="4">Redox-regulated ATPase YchF</fullName>
    </submittedName>
</protein>
<dbReference type="PANTHER" id="PTHR23305">
    <property type="entry name" value="OBG GTPASE FAMILY"/>
    <property type="match status" value="1"/>
</dbReference>
<dbReference type="AlphaFoldDB" id="A0A7C5Q7Z3"/>
<keyword evidence="2" id="KW-0460">Magnesium</keyword>
<sequence length="215" mass="23811">MGLRVGIVGLPNVGKSTLFNALIRSARAQAANYPFCTIEPNIGAVEVPDERLVHIAKLEGSRKVTPTFIEFVDIAGLVKGASKGEGLGNQFLAHIREVDAVAMVLRCFEREGVVHVEGNVNPVRDAEVVELELIAKDLETVSRRLERVEKTARGGDASAKEELEHLLRIKEILEDLEPLRKHRGRLPEETLRYAEKTLFLLTVKPVMFVANIGEE</sequence>
<dbReference type="PRINTS" id="PR00326">
    <property type="entry name" value="GTP1OBG"/>
</dbReference>
<dbReference type="PROSITE" id="PS51710">
    <property type="entry name" value="G_OBG"/>
    <property type="match status" value="1"/>
</dbReference>
<keyword evidence="1" id="KW-0547">Nucleotide-binding</keyword>
<dbReference type="GO" id="GO:0005737">
    <property type="term" value="C:cytoplasm"/>
    <property type="evidence" value="ECO:0007669"/>
    <property type="project" value="TreeGrafter"/>
</dbReference>
<dbReference type="InterPro" id="IPR041706">
    <property type="entry name" value="YchF_N"/>
</dbReference>
<comment type="caution">
    <text evidence="4">The sequence shown here is derived from an EMBL/GenBank/DDBJ whole genome shotgun (WGS) entry which is preliminary data.</text>
</comment>
<dbReference type="SUPFAM" id="SSF52540">
    <property type="entry name" value="P-loop containing nucleoside triphosphate hydrolases"/>
    <property type="match status" value="1"/>
</dbReference>
<dbReference type="GO" id="GO:0005525">
    <property type="term" value="F:GTP binding"/>
    <property type="evidence" value="ECO:0007669"/>
    <property type="project" value="InterPro"/>
</dbReference>
<name>A0A7C5Q7Z3_AQUAO</name>
<dbReference type="GO" id="GO:0016887">
    <property type="term" value="F:ATP hydrolysis activity"/>
    <property type="evidence" value="ECO:0007669"/>
    <property type="project" value="TreeGrafter"/>
</dbReference>